<proteinExistence type="predicted"/>
<name>A0AAN6YMT6_9PEZI</name>
<evidence type="ECO:0000256" key="1">
    <source>
        <dbReference type="SAM" id="MobiDB-lite"/>
    </source>
</evidence>
<protein>
    <submittedName>
        <fullName evidence="2">Uncharacterized protein</fullName>
    </submittedName>
</protein>
<feature type="region of interest" description="Disordered" evidence="1">
    <location>
        <begin position="51"/>
        <end position="120"/>
    </location>
</feature>
<keyword evidence="3" id="KW-1185">Reference proteome</keyword>
<dbReference type="AlphaFoldDB" id="A0AAN6YMT6"/>
<sequence length="262" mass="29195">MLLAGSIHSHHDGRQPAQPTIKTAMAAGFGSSLFFFRGFSSISSHILQEASRPSSSSSSSSSSSTTTSSSPTTTSYPTMGSCHSIPDHDDSRPNTSTSESQAPLIPRPQKQKHNNTCKNASPKAEYRLSLQCTECNSRHKIRCPIAPDLEYHGNTRAYSSTQPHFTRSNGNSQRQQQQQQQQQLKEWILQIDFCGWSRTKEREIAIQVLGKHMRSSSEKKGQRPFRVEDLLGELEGRGVKFESWLGGGDEEEKDVARGWERV</sequence>
<comment type="caution">
    <text evidence="2">The sequence shown here is derived from an EMBL/GenBank/DDBJ whole genome shotgun (WGS) entry which is preliminary data.</text>
</comment>
<reference evidence="2" key="1">
    <citation type="journal article" date="2023" name="Mol. Phylogenet. Evol.">
        <title>Genome-scale phylogeny and comparative genomics of the fungal order Sordariales.</title>
        <authorList>
            <person name="Hensen N."/>
            <person name="Bonometti L."/>
            <person name="Westerberg I."/>
            <person name="Brannstrom I.O."/>
            <person name="Guillou S."/>
            <person name="Cros-Aarteil S."/>
            <person name="Calhoun S."/>
            <person name="Haridas S."/>
            <person name="Kuo A."/>
            <person name="Mondo S."/>
            <person name="Pangilinan J."/>
            <person name="Riley R."/>
            <person name="LaButti K."/>
            <person name="Andreopoulos B."/>
            <person name="Lipzen A."/>
            <person name="Chen C."/>
            <person name="Yan M."/>
            <person name="Daum C."/>
            <person name="Ng V."/>
            <person name="Clum A."/>
            <person name="Steindorff A."/>
            <person name="Ohm R.A."/>
            <person name="Martin F."/>
            <person name="Silar P."/>
            <person name="Natvig D.O."/>
            <person name="Lalanne C."/>
            <person name="Gautier V."/>
            <person name="Ament-Velasquez S.L."/>
            <person name="Kruys A."/>
            <person name="Hutchinson M.I."/>
            <person name="Powell A.J."/>
            <person name="Barry K."/>
            <person name="Miller A.N."/>
            <person name="Grigoriev I.V."/>
            <person name="Debuchy R."/>
            <person name="Gladieux P."/>
            <person name="Hiltunen Thoren M."/>
            <person name="Johannesson H."/>
        </authorList>
    </citation>
    <scope>NUCLEOTIDE SEQUENCE</scope>
    <source>
        <strain evidence="2">CBS 990.96</strain>
    </source>
</reference>
<evidence type="ECO:0000313" key="2">
    <source>
        <dbReference type="EMBL" id="KAK4222154.1"/>
    </source>
</evidence>
<gene>
    <name evidence="2" type="ORF">QBC38DRAFT_99893</name>
</gene>
<feature type="compositionally biased region" description="Polar residues" evidence="1">
    <location>
        <begin position="156"/>
        <end position="172"/>
    </location>
</feature>
<feature type="region of interest" description="Disordered" evidence="1">
    <location>
        <begin position="154"/>
        <end position="179"/>
    </location>
</feature>
<organism evidence="2 3">
    <name type="scientific">Podospora fimiseda</name>
    <dbReference type="NCBI Taxonomy" id="252190"/>
    <lineage>
        <taxon>Eukaryota</taxon>
        <taxon>Fungi</taxon>
        <taxon>Dikarya</taxon>
        <taxon>Ascomycota</taxon>
        <taxon>Pezizomycotina</taxon>
        <taxon>Sordariomycetes</taxon>
        <taxon>Sordariomycetidae</taxon>
        <taxon>Sordariales</taxon>
        <taxon>Podosporaceae</taxon>
        <taxon>Podospora</taxon>
    </lineage>
</organism>
<feature type="compositionally biased region" description="Low complexity" evidence="1">
    <location>
        <begin position="53"/>
        <end position="75"/>
    </location>
</feature>
<dbReference type="Proteomes" id="UP001301958">
    <property type="component" value="Unassembled WGS sequence"/>
</dbReference>
<accession>A0AAN6YMT6</accession>
<dbReference type="EMBL" id="MU865487">
    <property type="protein sequence ID" value="KAK4222154.1"/>
    <property type="molecule type" value="Genomic_DNA"/>
</dbReference>
<feature type="region of interest" description="Disordered" evidence="1">
    <location>
        <begin position="243"/>
        <end position="262"/>
    </location>
</feature>
<evidence type="ECO:0000313" key="3">
    <source>
        <dbReference type="Proteomes" id="UP001301958"/>
    </source>
</evidence>
<reference evidence="2" key="2">
    <citation type="submission" date="2023-05" db="EMBL/GenBank/DDBJ databases">
        <authorList>
            <consortium name="Lawrence Berkeley National Laboratory"/>
            <person name="Steindorff A."/>
            <person name="Hensen N."/>
            <person name="Bonometti L."/>
            <person name="Westerberg I."/>
            <person name="Brannstrom I.O."/>
            <person name="Guillou S."/>
            <person name="Cros-Aarteil S."/>
            <person name="Calhoun S."/>
            <person name="Haridas S."/>
            <person name="Kuo A."/>
            <person name="Mondo S."/>
            <person name="Pangilinan J."/>
            <person name="Riley R."/>
            <person name="Labutti K."/>
            <person name="Andreopoulos B."/>
            <person name="Lipzen A."/>
            <person name="Chen C."/>
            <person name="Yanf M."/>
            <person name="Daum C."/>
            <person name="Ng V."/>
            <person name="Clum A."/>
            <person name="Ohm R."/>
            <person name="Martin F."/>
            <person name="Silar P."/>
            <person name="Natvig D."/>
            <person name="Lalanne C."/>
            <person name="Gautier V."/>
            <person name="Ament-Velasquez S.L."/>
            <person name="Kruys A."/>
            <person name="Hutchinson M.I."/>
            <person name="Powell A.J."/>
            <person name="Barry K."/>
            <person name="Miller A.N."/>
            <person name="Grigoriev I.V."/>
            <person name="Debuchy R."/>
            <person name="Gladieux P."/>
            <person name="Thoren M.H."/>
            <person name="Johannesson H."/>
        </authorList>
    </citation>
    <scope>NUCLEOTIDE SEQUENCE</scope>
    <source>
        <strain evidence="2">CBS 990.96</strain>
    </source>
</reference>